<gene>
    <name evidence="2" type="ORF">GIB67_029545</name>
</gene>
<evidence type="ECO:0000313" key="2">
    <source>
        <dbReference type="EMBL" id="KAF6172127.1"/>
    </source>
</evidence>
<name>A0A7J7NY77_9MAGN</name>
<dbReference type="Gene3D" id="3.40.309.10">
    <property type="entry name" value="Aldehyde Dehydrogenase, Chain A, domain 2"/>
    <property type="match status" value="1"/>
</dbReference>
<dbReference type="GO" id="GO:0016620">
    <property type="term" value="F:oxidoreductase activity, acting on the aldehyde or oxo group of donors, NAD or NADP as acceptor"/>
    <property type="evidence" value="ECO:0007669"/>
    <property type="project" value="InterPro"/>
</dbReference>
<proteinExistence type="predicted"/>
<dbReference type="Proteomes" id="UP000541444">
    <property type="component" value="Unassembled WGS sequence"/>
</dbReference>
<dbReference type="Gene3D" id="3.40.605.10">
    <property type="entry name" value="Aldehyde Dehydrogenase, Chain A, domain 1"/>
    <property type="match status" value="1"/>
</dbReference>
<sequence>MWCLDLDKLLTHPIASHMVMDKLAFIGSTLTGNTILELATRSNFNPVTLEVGGKSPFIICEDVDVDEAAELTHNAMFSNQERAQNLSVLPNGKGIKLSILKEAKNQFAVKEAVCLN</sequence>
<organism evidence="2 3">
    <name type="scientific">Kingdonia uniflora</name>
    <dbReference type="NCBI Taxonomy" id="39325"/>
    <lineage>
        <taxon>Eukaryota</taxon>
        <taxon>Viridiplantae</taxon>
        <taxon>Streptophyta</taxon>
        <taxon>Embryophyta</taxon>
        <taxon>Tracheophyta</taxon>
        <taxon>Spermatophyta</taxon>
        <taxon>Magnoliopsida</taxon>
        <taxon>Ranunculales</taxon>
        <taxon>Circaeasteraceae</taxon>
        <taxon>Kingdonia</taxon>
    </lineage>
</organism>
<dbReference type="AlphaFoldDB" id="A0A7J7NY77"/>
<dbReference type="InterPro" id="IPR016161">
    <property type="entry name" value="Ald_DH/histidinol_DH"/>
</dbReference>
<feature type="domain" description="Aldehyde dehydrogenase" evidence="1">
    <location>
        <begin position="12"/>
        <end position="80"/>
    </location>
</feature>
<dbReference type="InterPro" id="IPR016163">
    <property type="entry name" value="Ald_DH_C"/>
</dbReference>
<protein>
    <recommendedName>
        <fullName evidence="1">Aldehyde dehydrogenase domain-containing protein</fullName>
    </recommendedName>
</protein>
<dbReference type="InterPro" id="IPR016162">
    <property type="entry name" value="Ald_DH_N"/>
</dbReference>
<dbReference type="OrthoDB" id="1669877at2759"/>
<keyword evidence="3" id="KW-1185">Reference proteome</keyword>
<dbReference type="Pfam" id="PF00171">
    <property type="entry name" value="Aldedh"/>
    <property type="match status" value="1"/>
</dbReference>
<dbReference type="EMBL" id="JACGCM010000445">
    <property type="protein sequence ID" value="KAF6172127.1"/>
    <property type="molecule type" value="Genomic_DNA"/>
</dbReference>
<evidence type="ECO:0000313" key="3">
    <source>
        <dbReference type="Proteomes" id="UP000541444"/>
    </source>
</evidence>
<evidence type="ECO:0000259" key="1">
    <source>
        <dbReference type="Pfam" id="PF00171"/>
    </source>
</evidence>
<dbReference type="SUPFAM" id="SSF53720">
    <property type="entry name" value="ALDH-like"/>
    <property type="match status" value="1"/>
</dbReference>
<comment type="caution">
    <text evidence="2">The sequence shown here is derived from an EMBL/GenBank/DDBJ whole genome shotgun (WGS) entry which is preliminary data.</text>
</comment>
<accession>A0A7J7NY77</accession>
<reference evidence="2 3" key="1">
    <citation type="journal article" date="2020" name="IScience">
        <title>Genome Sequencing of the Endangered Kingdonia uniflora (Circaeasteraceae, Ranunculales) Reveals Potential Mechanisms of Evolutionary Specialization.</title>
        <authorList>
            <person name="Sun Y."/>
            <person name="Deng T."/>
            <person name="Zhang A."/>
            <person name="Moore M.J."/>
            <person name="Landis J.B."/>
            <person name="Lin N."/>
            <person name="Zhang H."/>
            <person name="Zhang X."/>
            <person name="Huang J."/>
            <person name="Zhang X."/>
            <person name="Sun H."/>
            <person name="Wang H."/>
        </authorList>
    </citation>
    <scope>NUCLEOTIDE SEQUENCE [LARGE SCALE GENOMIC DNA]</scope>
    <source>
        <strain evidence="2">TB1705</strain>
        <tissue evidence="2">Leaf</tissue>
    </source>
</reference>
<dbReference type="InterPro" id="IPR015590">
    <property type="entry name" value="Aldehyde_DH_dom"/>
</dbReference>
<dbReference type="PANTHER" id="PTHR11699">
    <property type="entry name" value="ALDEHYDE DEHYDROGENASE-RELATED"/>
    <property type="match status" value="1"/>
</dbReference>